<dbReference type="Proteomes" id="UP001320898">
    <property type="component" value="Unassembled WGS sequence"/>
</dbReference>
<dbReference type="Pfam" id="PF13449">
    <property type="entry name" value="Phytase-like"/>
    <property type="match status" value="1"/>
</dbReference>
<feature type="signal peptide" evidence="1">
    <location>
        <begin position="1"/>
        <end position="23"/>
    </location>
</feature>
<dbReference type="InterPro" id="IPR014567">
    <property type="entry name" value="UCP031900"/>
</dbReference>
<keyword evidence="4" id="KW-1185">Reference proteome</keyword>
<protein>
    <submittedName>
        <fullName evidence="3">Esterase-like activity of phytase family protein</fullName>
    </submittedName>
</protein>
<comment type="caution">
    <text evidence="3">The sequence shown here is derived from an EMBL/GenBank/DDBJ whole genome shotgun (WGS) entry which is preliminary data.</text>
</comment>
<dbReference type="AlphaFoldDB" id="A0AAW5QWS5"/>
<feature type="domain" description="Phytase-like" evidence="2">
    <location>
        <begin position="67"/>
        <end position="329"/>
    </location>
</feature>
<organism evidence="3 4">
    <name type="scientific">Microbaculum marinisediminis</name>
    <dbReference type="NCBI Taxonomy" id="2931392"/>
    <lineage>
        <taxon>Bacteria</taxon>
        <taxon>Pseudomonadati</taxon>
        <taxon>Pseudomonadota</taxon>
        <taxon>Alphaproteobacteria</taxon>
        <taxon>Hyphomicrobiales</taxon>
        <taxon>Tepidamorphaceae</taxon>
        <taxon>Microbaculum</taxon>
    </lineage>
</organism>
<dbReference type="InterPro" id="IPR027372">
    <property type="entry name" value="Phytase-like_dom"/>
</dbReference>
<evidence type="ECO:0000313" key="4">
    <source>
        <dbReference type="Proteomes" id="UP001320898"/>
    </source>
</evidence>
<gene>
    <name evidence="3" type="ORF">MUB46_06265</name>
</gene>
<proteinExistence type="predicted"/>
<reference evidence="3 4" key="1">
    <citation type="submission" date="2022-04" db="EMBL/GenBank/DDBJ databases">
        <authorList>
            <person name="Ye Y.-Q."/>
            <person name="Du Z.-J."/>
        </authorList>
    </citation>
    <scope>NUCLEOTIDE SEQUENCE [LARGE SCALE GENOMIC DNA]</scope>
    <source>
        <strain evidence="3 4">A6E488</strain>
    </source>
</reference>
<keyword evidence="1" id="KW-0732">Signal</keyword>
<sequence length="343" mass="35990">MPRTAAPLLFALLLASWSAPMEAVATEAAVPVEASPVPAFDEDDPSRAVFDGLRFLGGIEVDSSDDRFGGLSGIEISGDGRKALLVGDNGDLFSATLDYDDGILAGLSDVAAYRLIGADGKPLGDKESSDAESLRALGGNGLAEGSVSGDFLIGFERDNRILQVRVDDKGAPVTAKRLALPDAVAALPENKGLEGIAVIPPGAPNGGAIVTFAESIVTEEPDVIPGWMIRNGEIRDLGLKRTSDFNLTDIVALPGGDLIVLERYFSIFSGVAMRLRRIPAAALDGPQPMEAATLLTAGSAHEVDNMEGVAVHTDAQGRTVLTIISDDNFNLLQRTLILQFELL</sequence>
<dbReference type="EMBL" id="JALIDZ010000003">
    <property type="protein sequence ID" value="MCT8971455.1"/>
    <property type="molecule type" value="Genomic_DNA"/>
</dbReference>
<evidence type="ECO:0000256" key="1">
    <source>
        <dbReference type="SAM" id="SignalP"/>
    </source>
</evidence>
<dbReference type="PIRSF" id="PIRSF031900">
    <property type="entry name" value="UCP031900"/>
    <property type="match status" value="1"/>
</dbReference>
<name>A0AAW5QWS5_9HYPH</name>
<evidence type="ECO:0000259" key="2">
    <source>
        <dbReference type="Pfam" id="PF13449"/>
    </source>
</evidence>
<accession>A0AAW5QWS5</accession>
<feature type="chain" id="PRO_5043319214" evidence="1">
    <location>
        <begin position="24"/>
        <end position="343"/>
    </location>
</feature>
<evidence type="ECO:0000313" key="3">
    <source>
        <dbReference type="EMBL" id="MCT8971455.1"/>
    </source>
</evidence>
<dbReference type="RefSeq" id="WP_261615036.1">
    <property type="nucleotide sequence ID" value="NZ_JALIDZ010000003.1"/>
</dbReference>